<keyword evidence="3" id="KW-1185">Reference proteome</keyword>
<keyword evidence="1" id="KW-0812">Transmembrane</keyword>
<name>A0ABS9WHN1_9ACTN</name>
<feature type="transmembrane region" description="Helical" evidence="1">
    <location>
        <begin position="220"/>
        <end position="242"/>
    </location>
</feature>
<feature type="transmembrane region" description="Helical" evidence="1">
    <location>
        <begin position="182"/>
        <end position="199"/>
    </location>
</feature>
<comment type="caution">
    <text evidence="2">The sequence shown here is derived from an EMBL/GenBank/DDBJ whole genome shotgun (WGS) entry which is preliminary data.</text>
</comment>
<dbReference type="GO" id="GO:0016874">
    <property type="term" value="F:ligase activity"/>
    <property type="evidence" value="ECO:0007669"/>
    <property type="project" value="UniProtKB-KW"/>
</dbReference>
<keyword evidence="1" id="KW-1133">Transmembrane helix</keyword>
<sequence>MTETKVVETAACNLVAFNPTRIRWRYNLISLRNLILVLLGATVFFDFIAGLLKASVISQFARALLLAALLYVIMRLDVKKFSFITALFGLIVLNSFITQAFSGTSLSWNSFFYDISAGLKILLFYCVYSALTALNRKGLLDGKQIEAVFGFAAIYTPLLYLMTLFLGVGIASYSNGSGFKSVFLSLNSINIAMLVLFIYSLDKVFSSRDRKWGVPAALNLVSLLLLGTKSSLLFALVVIAYYSLFAGENRIKRLFVIGCACVAVVLAFSSISFLRDSFTSTLERQAYLFETRSLFDYLTSGRAWMLEAAMDIRLSGGNPLNLLLGSGYYTFHHELAVASDYLSTNAVRPIEFDWADLLFSYGIIATAVVYGFIASIIHKAFCISGEKPFYLIALVVLVVFGCFGGHVFFEAISSTYLGMVLAGIKVFDDSSC</sequence>
<evidence type="ECO:0000256" key="1">
    <source>
        <dbReference type="SAM" id="Phobius"/>
    </source>
</evidence>
<keyword evidence="2" id="KW-0436">Ligase</keyword>
<feature type="transmembrane region" description="Helical" evidence="1">
    <location>
        <begin position="389"/>
        <end position="409"/>
    </location>
</feature>
<feature type="transmembrane region" description="Helical" evidence="1">
    <location>
        <begin position="113"/>
        <end position="135"/>
    </location>
</feature>
<reference evidence="2" key="1">
    <citation type="submission" date="2021-11" db="EMBL/GenBank/DDBJ databases">
        <title>A Novel Adlercreutzia Species, isolated from a Allomyrina dichotoma larva feces.</title>
        <authorList>
            <person name="Suh M.K."/>
        </authorList>
    </citation>
    <scope>NUCLEOTIDE SEQUENCE</scope>
    <source>
        <strain evidence="2">JBNU-10</strain>
    </source>
</reference>
<feature type="transmembrane region" description="Helical" evidence="1">
    <location>
        <begin position="31"/>
        <end position="50"/>
    </location>
</feature>
<feature type="transmembrane region" description="Helical" evidence="1">
    <location>
        <begin position="56"/>
        <end position="74"/>
    </location>
</feature>
<dbReference type="Proteomes" id="UP001430755">
    <property type="component" value="Unassembled WGS sequence"/>
</dbReference>
<feature type="transmembrane region" description="Helical" evidence="1">
    <location>
        <begin position="254"/>
        <end position="274"/>
    </location>
</feature>
<protein>
    <submittedName>
        <fullName evidence="2">O-antigen ligase family protein</fullName>
    </submittedName>
</protein>
<keyword evidence="1" id="KW-0472">Membrane</keyword>
<feature type="transmembrane region" description="Helical" evidence="1">
    <location>
        <begin position="81"/>
        <end position="101"/>
    </location>
</feature>
<accession>A0ABS9WHN1</accession>
<feature type="transmembrane region" description="Helical" evidence="1">
    <location>
        <begin position="147"/>
        <end position="170"/>
    </location>
</feature>
<organism evidence="2 3">
    <name type="scientific">Adlercreutzia faecimuris</name>
    <dbReference type="NCBI Taxonomy" id="2897341"/>
    <lineage>
        <taxon>Bacteria</taxon>
        <taxon>Bacillati</taxon>
        <taxon>Actinomycetota</taxon>
        <taxon>Coriobacteriia</taxon>
        <taxon>Eggerthellales</taxon>
        <taxon>Eggerthellaceae</taxon>
        <taxon>Adlercreutzia</taxon>
    </lineage>
</organism>
<proteinExistence type="predicted"/>
<gene>
    <name evidence="2" type="ORF">LPT13_07900</name>
</gene>
<evidence type="ECO:0000313" key="2">
    <source>
        <dbReference type="EMBL" id="MCI2242270.1"/>
    </source>
</evidence>
<feature type="transmembrane region" description="Helical" evidence="1">
    <location>
        <begin position="358"/>
        <end position="377"/>
    </location>
</feature>
<dbReference type="RefSeq" id="WP_242165326.1">
    <property type="nucleotide sequence ID" value="NZ_JAJMLW010000002.1"/>
</dbReference>
<dbReference type="EMBL" id="JAJMLW010000002">
    <property type="protein sequence ID" value="MCI2242270.1"/>
    <property type="molecule type" value="Genomic_DNA"/>
</dbReference>
<evidence type="ECO:0000313" key="3">
    <source>
        <dbReference type="Proteomes" id="UP001430755"/>
    </source>
</evidence>